<dbReference type="RefSeq" id="WP_428837586.1">
    <property type="nucleotide sequence ID" value="NZ_BAAABY010000009.1"/>
</dbReference>
<accession>A0ABN0ZL18</accession>
<dbReference type="InterPro" id="IPR001128">
    <property type="entry name" value="Cyt_P450"/>
</dbReference>
<evidence type="ECO:0000313" key="4">
    <source>
        <dbReference type="Proteomes" id="UP001500909"/>
    </source>
</evidence>
<dbReference type="EMBL" id="BAAABY010000009">
    <property type="protein sequence ID" value="GAA0451494.1"/>
    <property type="molecule type" value="Genomic_DNA"/>
</dbReference>
<keyword evidence="1" id="KW-0503">Monooxygenase</keyword>
<dbReference type="Pfam" id="PF00067">
    <property type="entry name" value="p450"/>
    <property type="match status" value="1"/>
</dbReference>
<comment type="similarity">
    <text evidence="1">Belongs to the cytochrome P450 family.</text>
</comment>
<proteinExistence type="inferred from homology"/>
<dbReference type="Gene3D" id="1.10.630.10">
    <property type="entry name" value="Cytochrome P450"/>
    <property type="match status" value="1"/>
</dbReference>
<feature type="compositionally biased region" description="Low complexity" evidence="2">
    <location>
        <begin position="169"/>
        <end position="185"/>
    </location>
</feature>
<dbReference type="InterPro" id="IPR017972">
    <property type="entry name" value="Cyt_P450_CS"/>
</dbReference>
<dbReference type="SUPFAM" id="SSF48264">
    <property type="entry name" value="Cytochrome P450"/>
    <property type="match status" value="1"/>
</dbReference>
<dbReference type="Proteomes" id="UP001500909">
    <property type="component" value="Unassembled WGS sequence"/>
</dbReference>
<sequence>MTIPRGPRPLIHIGRHQRVGHPEPAAFLPERWEQRSRAEGGCVGFGRGRRKCPAERFSRTAVVVAVIVQELLSSFAVHAPIRHTQALEGGGLHCPVSLGSPELPGMGAKKILVHARDRAERLAFGAAQVICLPLTARAVRRSSSDTARTARDDFPYRPSFRRHGKQQLRPRSPVPGSSRPGNTGK</sequence>
<evidence type="ECO:0000256" key="1">
    <source>
        <dbReference type="RuleBase" id="RU000461"/>
    </source>
</evidence>
<dbReference type="InterPro" id="IPR036396">
    <property type="entry name" value="Cyt_P450_sf"/>
</dbReference>
<reference evidence="3 4" key="1">
    <citation type="journal article" date="2019" name="Int. J. Syst. Evol. Microbiol.">
        <title>The Global Catalogue of Microorganisms (GCM) 10K type strain sequencing project: providing services to taxonomists for standard genome sequencing and annotation.</title>
        <authorList>
            <consortium name="The Broad Institute Genomics Platform"/>
            <consortium name="The Broad Institute Genome Sequencing Center for Infectious Disease"/>
            <person name="Wu L."/>
            <person name="Ma J."/>
        </authorList>
    </citation>
    <scope>NUCLEOTIDE SEQUENCE [LARGE SCALE GENOMIC DNA]</scope>
    <source>
        <strain evidence="3 4">JCM 4805</strain>
    </source>
</reference>
<organism evidence="3 4">
    <name type="scientific">Streptomyces olivaceiscleroticus</name>
    <dbReference type="NCBI Taxonomy" id="68245"/>
    <lineage>
        <taxon>Bacteria</taxon>
        <taxon>Bacillati</taxon>
        <taxon>Actinomycetota</taxon>
        <taxon>Actinomycetes</taxon>
        <taxon>Kitasatosporales</taxon>
        <taxon>Streptomycetaceae</taxon>
        <taxon>Streptomyces</taxon>
    </lineage>
</organism>
<keyword evidence="1" id="KW-0560">Oxidoreductase</keyword>
<feature type="compositionally biased region" description="Basic residues" evidence="2">
    <location>
        <begin position="159"/>
        <end position="168"/>
    </location>
</feature>
<feature type="region of interest" description="Disordered" evidence="2">
    <location>
        <begin position="141"/>
        <end position="185"/>
    </location>
</feature>
<comment type="caution">
    <text evidence="3">The sequence shown here is derived from an EMBL/GenBank/DDBJ whole genome shotgun (WGS) entry which is preliminary data.</text>
</comment>
<gene>
    <name evidence="3" type="ORF">GCM10010361_14480</name>
</gene>
<name>A0ABN0ZL18_9ACTN</name>
<keyword evidence="4" id="KW-1185">Reference proteome</keyword>
<protein>
    <submittedName>
        <fullName evidence="3">Uncharacterized protein</fullName>
    </submittedName>
</protein>
<evidence type="ECO:0000313" key="3">
    <source>
        <dbReference type="EMBL" id="GAA0451494.1"/>
    </source>
</evidence>
<dbReference type="PROSITE" id="PS00086">
    <property type="entry name" value="CYTOCHROME_P450"/>
    <property type="match status" value="1"/>
</dbReference>
<evidence type="ECO:0000256" key="2">
    <source>
        <dbReference type="SAM" id="MobiDB-lite"/>
    </source>
</evidence>
<keyword evidence="1" id="KW-0349">Heme</keyword>
<keyword evidence="1" id="KW-0479">Metal-binding</keyword>
<keyword evidence="1" id="KW-0408">Iron</keyword>